<protein>
    <submittedName>
        <fullName evidence="1">Uncharacterized protein</fullName>
    </submittedName>
</protein>
<dbReference type="AlphaFoldDB" id="A0A0S4KQT0"/>
<keyword evidence="2" id="KW-1185">Reference proteome</keyword>
<evidence type="ECO:0000313" key="2">
    <source>
        <dbReference type="Proteomes" id="UP000066284"/>
    </source>
</evidence>
<proteinExistence type="predicted"/>
<dbReference type="Proteomes" id="UP000066284">
    <property type="component" value="Chromosome 1"/>
</dbReference>
<evidence type="ECO:0000313" key="1">
    <source>
        <dbReference type="EMBL" id="CUQ65544.1"/>
    </source>
</evidence>
<sequence length="62" mass="6669">MAGTVRHSICIVYAYGRQVGKGRKSPLLSLDIEGILHTKSIEALGSFASRGKLGRGNLGQWL</sequence>
<gene>
    <name evidence="1" type="ORF">NITINOP_0568</name>
</gene>
<reference evidence="2" key="1">
    <citation type="submission" date="2015-09" db="EMBL/GenBank/DDBJ databases">
        <authorList>
            <person name="Daims H."/>
        </authorList>
    </citation>
    <scope>NUCLEOTIDE SEQUENCE [LARGE SCALE GENOMIC DNA]</scope>
</reference>
<organism evidence="1 2">
    <name type="scientific">Candidatus Nitrospira inopinata</name>
    <dbReference type="NCBI Taxonomy" id="1715989"/>
    <lineage>
        <taxon>Bacteria</taxon>
        <taxon>Pseudomonadati</taxon>
        <taxon>Nitrospirota</taxon>
        <taxon>Nitrospiria</taxon>
        <taxon>Nitrospirales</taxon>
        <taxon>Nitrospiraceae</taxon>
        <taxon>Nitrospira</taxon>
    </lineage>
</organism>
<name>A0A0S4KQT0_9BACT</name>
<dbReference type="KEGG" id="nio:NITINOP_0568"/>
<dbReference type="EMBL" id="LN885086">
    <property type="protein sequence ID" value="CUQ65544.1"/>
    <property type="molecule type" value="Genomic_DNA"/>
</dbReference>
<dbReference type="STRING" id="1715989.NITINOP_0568"/>
<accession>A0A0S4KQT0</accession>